<dbReference type="CDD" id="cd01670">
    <property type="entry name" value="Death"/>
    <property type="match status" value="2"/>
</dbReference>
<dbReference type="InterPro" id="IPR000488">
    <property type="entry name" value="Death_dom"/>
</dbReference>
<reference evidence="3 4" key="1">
    <citation type="submission" date="2018-09" db="EMBL/GenBank/DDBJ databases">
        <title>Phylogeny of the Shewanellaceae, and recommendation for two new genera, Pseudoshewanella and Parashewanella.</title>
        <authorList>
            <person name="Wang G."/>
        </authorList>
    </citation>
    <scope>NUCLEOTIDE SEQUENCE [LARGE SCALE GENOMIC DNA]</scope>
    <source>
        <strain evidence="3 4">KCTC 22492</strain>
    </source>
</reference>
<dbReference type="InterPro" id="IPR011029">
    <property type="entry name" value="DEATH-like_dom_sf"/>
</dbReference>
<name>A0A3A6U4M7_9GAMM</name>
<feature type="region of interest" description="Disordered" evidence="1">
    <location>
        <begin position="1"/>
        <end position="23"/>
    </location>
</feature>
<dbReference type="GO" id="GO:0007165">
    <property type="term" value="P:signal transduction"/>
    <property type="evidence" value="ECO:0007669"/>
    <property type="project" value="InterPro"/>
</dbReference>
<dbReference type="EMBL" id="QYYH01000050">
    <property type="protein sequence ID" value="RJY16344.1"/>
    <property type="molecule type" value="Genomic_DNA"/>
</dbReference>
<organism evidence="3 4">
    <name type="scientific">Parashewanella spongiae</name>
    <dbReference type="NCBI Taxonomy" id="342950"/>
    <lineage>
        <taxon>Bacteria</taxon>
        <taxon>Pseudomonadati</taxon>
        <taxon>Pseudomonadota</taxon>
        <taxon>Gammaproteobacteria</taxon>
        <taxon>Alteromonadales</taxon>
        <taxon>Shewanellaceae</taxon>
        <taxon>Parashewanella</taxon>
    </lineage>
</organism>
<feature type="domain" description="Death" evidence="2">
    <location>
        <begin position="382"/>
        <end position="433"/>
    </location>
</feature>
<dbReference type="PROSITE" id="PS50017">
    <property type="entry name" value="DEATH_DOMAIN"/>
    <property type="match status" value="2"/>
</dbReference>
<evidence type="ECO:0000313" key="3">
    <source>
        <dbReference type="EMBL" id="RJY16344.1"/>
    </source>
</evidence>
<dbReference type="RefSeq" id="WP_121853435.1">
    <property type="nucleotide sequence ID" value="NZ_CP037952.1"/>
</dbReference>
<keyword evidence="4" id="KW-1185">Reference proteome</keyword>
<dbReference type="Proteomes" id="UP000273022">
    <property type="component" value="Unassembled WGS sequence"/>
</dbReference>
<gene>
    <name evidence="3" type="ORF">D5R81_09650</name>
</gene>
<proteinExistence type="predicted"/>
<feature type="domain" description="Death" evidence="2">
    <location>
        <begin position="249"/>
        <end position="301"/>
    </location>
</feature>
<protein>
    <recommendedName>
        <fullName evidence="2">Death domain-containing protein</fullName>
    </recommendedName>
</protein>
<dbReference type="Gene3D" id="1.10.533.10">
    <property type="entry name" value="Death Domain, Fas"/>
    <property type="match status" value="1"/>
</dbReference>
<comment type="caution">
    <text evidence="3">The sequence shown here is derived from an EMBL/GenBank/DDBJ whole genome shotgun (WGS) entry which is preliminary data.</text>
</comment>
<dbReference type="AlphaFoldDB" id="A0A3A6U4M7"/>
<evidence type="ECO:0000259" key="2">
    <source>
        <dbReference type="PROSITE" id="PS50017"/>
    </source>
</evidence>
<accession>A0A3A6U4M7</accession>
<evidence type="ECO:0000256" key="1">
    <source>
        <dbReference type="SAM" id="MobiDB-lite"/>
    </source>
</evidence>
<sequence length="460" mass="53521">MSVSQSDLYRLPPAPYAPTPRQASQIKPVNYDSLKREVTHSRTMNTNLSAHPMARDAVEEHLYPIELVQVALHINDVSRHDVPLEFSSRRVQARKYLELWQNARPFCSTLKELVAVLEENHFWVSAEKLFIYVKKFDSMQHNRVDQATPTYDVSAFHQGGYQAHYSSAQNPQRQPYQPKIFQQLPSIPLISSEEYSSPDSPKLNKHIPELLRARYFTDVQLQKAVQNGFFERMMTEADIETISKELTFWEVAASDFKLTDSDISTINFKFHGQITEKRKEVLSLWCERNIDSTMRKFFEMLLSSRYAQVANYGSKQLVILIKLEGEDPQVQASKDYDDTVTKLLEAKYFTQEQLQKVTSDGHLDKTLSDDDIQDLAQDFTFYKEITSKLNLTRTDLADIDASYSNPLEQRQAILRLWYEKNTNPTHQKFYQMLFSSNNNKAKNFGYKHMKTTVLKYAMKD</sequence>
<evidence type="ECO:0000313" key="4">
    <source>
        <dbReference type="Proteomes" id="UP000273022"/>
    </source>
</evidence>